<gene>
    <name evidence="2" type="ORF">QBZ16_002149</name>
</gene>
<feature type="region of interest" description="Disordered" evidence="1">
    <location>
        <begin position="71"/>
        <end position="97"/>
    </location>
</feature>
<feature type="region of interest" description="Disordered" evidence="1">
    <location>
        <begin position="146"/>
        <end position="231"/>
    </location>
</feature>
<dbReference type="Proteomes" id="UP001255856">
    <property type="component" value="Unassembled WGS sequence"/>
</dbReference>
<keyword evidence="3" id="KW-1185">Reference proteome</keyword>
<name>A0AAD9MI82_PROWI</name>
<dbReference type="EMBL" id="JASFZW010000002">
    <property type="protein sequence ID" value="KAK2079754.1"/>
    <property type="molecule type" value="Genomic_DNA"/>
</dbReference>
<reference evidence="2" key="1">
    <citation type="submission" date="2021-01" db="EMBL/GenBank/DDBJ databases">
        <authorList>
            <person name="Eckstrom K.M.E."/>
        </authorList>
    </citation>
    <scope>NUCLEOTIDE SEQUENCE</scope>
    <source>
        <strain evidence="2">UVCC 0001</strain>
    </source>
</reference>
<sequence>MGEYHPASPHTVVHVSRIPSFVTQADVHRCFQHIQGFMGVKIMGLQGDGTQIAYADFEFRDQGELAAPPRMETQVRPLAVDPRRPTPPPASDSELPSVRVVVREDGSRAAFQPAATNRGVVDPGSLIDNLVQSGLAEQLISAVSQRQQQQQQQQQQQPERPQEAVYSASYEPVDPRSLPPPGMYSQARAPPREPDFAGPMRHAAPRFSAAVPAEAPSGRGELYGPGPGEELYGHPAPQPSLRLVTKPSKRAPHELYAFAFVNFVSTEAASDAAGKLQGYPLDLEDAEAGALQITYARDQRPGPPADARRPPPPGAYHPAPRGGGCGGPGPRGRGRSSGGFPPPGRGRGRDAHWQGREGPHHHQPDGGGWR</sequence>
<dbReference type="AlphaFoldDB" id="A0AAD9MI82"/>
<evidence type="ECO:0000313" key="3">
    <source>
        <dbReference type="Proteomes" id="UP001255856"/>
    </source>
</evidence>
<dbReference type="InterPro" id="IPR035979">
    <property type="entry name" value="RBD_domain_sf"/>
</dbReference>
<protein>
    <submittedName>
        <fullName evidence="2">Uncharacterized protein</fullName>
    </submittedName>
</protein>
<dbReference type="GO" id="GO:0003676">
    <property type="term" value="F:nucleic acid binding"/>
    <property type="evidence" value="ECO:0007669"/>
    <property type="project" value="InterPro"/>
</dbReference>
<comment type="caution">
    <text evidence="2">The sequence shown here is derived from an EMBL/GenBank/DDBJ whole genome shotgun (WGS) entry which is preliminary data.</text>
</comment>
<accession>A0AAD9MI82</accession>
<feature type="compositionally biased region" description="Low complexity" evidence="1">
    <location>
        <begin position="146"/>
        <end position="159"/>
    </location>
</feature>
<feature type="region of interest" description="Disordered" evidence="1">
    <location>
        <begin position="295"/>
        <end position="370"/>
    </location>
</feature>
<evidence type="ECO:0000256" key="1">
    <source>
        <dbReference type="SAM" id="MobiDB-lite"/>
    </source>
</evidence>
<dbReference type="SUPFAM" id="SSF54928">
    <property type="entry name" value="RNA-binding domain, RBD"/>
    <property type="match status" value="1"/>
</dbReference>
<feature type="compositionally biased region" description="Gly residues" evidence="1">
    <location>
        <begin position="321"/>
        <end position="337"/>
    </location>
</feature>
<organism evidence="2 3">
    <name type="scientific">Prototheca wickerhamii</name>
    <dbReference type="NCBI Taxonomy" id="3111"/>
    <lineage>
        <taxon>Eukaryota</taxon>
        <taxon>Viridiplantae</taxon>
        <taxon>Chlorophyta</taxon>
        <taxon>core chlorophytes</taxon>
        <taxon>Trebouxiophyceae</taxon>
        <taxon>Chlorellales</taxon>
        <taxon>Chlorellaceae</taxon>
        <taxon>Prototheca</taxon>
    </lineage>
</organism>
<feature type="compositionally biased region" description="Basic and acidic residues" evidence="1">
    <location>
        <begin position="347"/>
        <end position="364"/>
    </location>
</feature>
<proteinExistence type="predicted"/>
<evidence type="ECO:0000313" key="2">
    <source>
        <dbReference type="EMBL" id="KAK2079754.1"/>
    </source>
</evidence>